<organism evidence="1 2">
    <name type="scientific">Paenibacillus riograndensis SBR5</name>
    <dbReference type="NCBI Taxonomy" id="1073571"/>
    <lineage>
        <taxon>Bacteria</taxon>
        <taxon>Bacillati</taxon>
        <taxon>Bacillota</taxon>
        <taxon>Bacilli</taxon>
        <taxon>Bacillales</taxon>
        <taxon>Paenibacillaceae</taxon>
        <taxon>Paenibacillus</taxon>
        <taxon>Paenibacillus sonchi group</taxon>
    </lineage>
</organism>
<name>A0A0E4H8R6_9BACL</name>
<accession>A0A0E4H8R6</accession>
<proteinExistence type="predicted"/>
<evidence type="ECO:0000313" key="2">
    <source>
        <dbReference type="Proteomes" id="UP000033163"/>
    </source>
</evidence>
<dbReference type="AlphaFoldDB" id="A0A0E4H8R6"/>
<sequence length="164" mass="17786">MSTIDVDAVYYKRCPTVTMTVGHLYLLQRYRLLFKSCSSCWLTAAFCLRTTRPLAQSTEPVLTQWSCSPCNMEIGPPPRRTPQQRQNCRCLAPLPRRTPATTANLPLFSPAATSNPATTAKPPLFGPAAASNPVTTAKLPLFAPAAASNPRNNGKTAVVWPAGR</sequence>
<dbReference type="Proteomes" id="UP000033163">
    <property type="component" value="Chromosome I"/>
</dbReference>
<dbReference type="EMBL" id="LN831776">
    <property type="protein sequence ID" value="CQR54437.1"/>
    <property type="molecule type" value="Genomic_DNA"/>
</dbReference>
<evidence type="ECO:0000313" key="1">
    <source>
        <dbReference type="EMBL" id="CQR54437.1"/>
    </source>
</evidence>
<gene>
    <name evidence="1" type="ORF">PRIO_2028</name>
</gene>
<reference evidence="2" key="1">
    <citation type="submission" date="2015-03" db="EMBL/GenBank/DDBJ databases">
        <authorList>
            <person name="Wibberg D."/>
        </authorList>
    </citation>
    <scope>NUCLEOTIDE SEQUENCE [LARGE SCALE GENOMIC DNA]</scope>
</reference>
<dbReference type="PATRIC" id="fig|1073571.4.peg.2132"/>
<dbReference type="KEGG" id="pri:PRIO_2028"/>
<dbReference type="HOGENOM" id="CLU_1617385_0_0_9"/>
<protein>
    <submittedName>
        <fullName evidence="1">Uncharacterized protein</fullName>
    </submittedName>
</protein>